<dbReference type="AlphaFoldDB" id="A0A1I4IEG0"/>
<organism evidence="1 2">
    <name type="scientific">Shimia aestuarii</name>
    <dbReference type="NCBI Taxonomy" id="254406"/>
    <lineage>
        <taxon>Bacteria</taxon>
        <taxon>Pseudomonadati</taxon>
        <taxon>Pseudomonadota</taxon>
        <taxon>Alphaproteobacteria</taxon>
        <taxon>Rhodobacterales</taxon>
        <taxon>Roseobacteraceae</taxon>
    </lineage>
</organism>
<proteinExistence type="predicted"/>
<evidence type="ECO:0000313" key="1">
    <source>
        <dbReference type="EMBL" id="SFL52772.1"/>
    </source>
</evidence>
<dbReference type="Proteomes" id="UP000199144">
    <property type="component" value="Unassembled WGS sequence"/>
</dbReference>
<evidence type="ECO:0000313" key="2">
    <source>
        <dbReference type="Proteomes" id="UP000199144"/>
    </source>
</evidence>
<reference evidence="1 2" key="1">
    <citation type="submission" date="2016-10" db="EMBL/GenBank/DDBJ databases">
        <authorList>
            <person name="de Groot N.N."/>
        </authorList>
    </citation>
    <scope>NUCLEOTIDE SEQUENCE [LARGE SCALE GENOMIC DNA]</scope>
    <source>
        <strain evidence="1 2">DSM 15283</strain>
    </source>
</reference>
<gene>
    <name evidence="1" type="ORF">SAMN04488042_101570</name>
</gene>
<protein>
    <submittedName>
        <fullName evidence="1">Uncharacterized protein</fullName>
    </submittedName>
</protein>
<sequence length="46" mass="4749">MFKAENVRVVMLAFAIMLGFAASGDLRADPSHLCPGEGIAVQLGSG</sequence>
<dbReference type="EMBL" id="FOTQ01000001">
    <property type="protein sequence ID" value="SFL52772.1"/>
    <property type="molecule type" value="Genomic_DNA"/>
</dbReference>
<accession>A0A1I4IEG0</accession>
<dbReference type="RefSeq" id="WP_165609989.1">
    <property type="nucleotide sequence ID" value="NZ_FOTQ01000001.1"/>
</dbReference>
<dbReference type="STRING" id="254406.SAMN04488042_101570"/>
<name>A0A1I4IEG0_9RHOB</name>
<keyword evidence="2" id="KW-1185">Reference proteome</keyword>